<proteinExistence type="predicted"/>
<evidence type="ECO:0000256" key="4">
    <source>
        <dbReference type="SAM" id="MobiDB-lite"/>
    </source>
</evidence>
<dbReference type="CDD" id="cd14688">
    <property type="entry name" value="bZIP_YAP"/>
    <property type="match status" value="1"/>
</dbReference>
<comment type="subcellular location">
    <subcellularLocation>
        <location evidence="1">Nucleus</location>
    </subcellularLocation>
</comment>
<dbReference type="InterPro" id="IPR050936">
    <property type="entry name" value="AP-1-like"/>
</dbReference>
<dbReference type="InterPro" id="IPR046347">
    <property type="entry name" value="bZIP_sf"/>
</dbReference>
<feature type="compositionally biased region" description="Basic and acidic residues" evidence="4">
    <location>
        <begin position="42"/>
        <end position="51"/>
    </location>
</feature>
<dbReference type="SUPFAM" id="SSF57959">
    <property type="entry name" value="Leucine zipper domain"/>
    <property type="match status" value="1"/>
</dbReference>
<protein>
    <recommendedName>
        <fullName evidence="5">BZIP domain-containing protein</fullName>
    </recommendedName>
</protein>
<dbReference type="PANTHER" id="PTHR40621:SF6">
    <property type="entry name" value="AP-1-LIKE TRANSCRIPTION FACTOR YAP1-RELATED"/>
    <property type="match status" value="1"/>
</dbReference>
<evidence type="ECO:0000256" key="3">
    <source>
        <dbReference type="SAM" id="Coils"/>
    </source>
</evidence>
<accession>A0AAD5SV92</accession>
<organism evidence="6 7">
    <name type="scientific">Physocladia obscura</name>
    <dbReference type="NCBI Taxonomy" id="109957"/>
    <lineage>
        <taxon>Eukaryota</taxon>
        <taxon>Fungi</taxon>
        <taxon>Fungi incertae sedis</taxon>
        <taxon>Chytridiomycota</taxon>
        <taxon>Chytridiomycota incertae sedis</taxon>
        <taxon>Chytridiomycetes</taxon>
        <taxon>Chytridiales</taxon>
        <taxon>Chytriomycetaceae</taxon>
        <taxon>Physocladia</taxon>
    </lineage>
</organism>
<reference evidence="6" key="1">
    <citation type="submission" date="2020-05" db="EMBL/GenBank/DDBJ databases">
        <title>Phylogenomic resolution of chytrid fungi.</title>
        <authorList>
            <person name="Stajich J.E."/>
            <person name="Amses K."/>
            <person name="Simmons R."/>
            <person name="Seto K."/>
            <person name="Myers J."/>
            <person name="Bonds A."/>
            <person name="Quandt C.A."/>
            <person name="Barry K."/>
            <person name="Liu P."/>
            <person name="Grigoriev I."/>
            <person name="Longcore J.E."/>
            <person name="James T.Y."/>
        </authorList>
    </citation>
    <scope>NUCLEOTIDE SEQUENCE</scope>
    <source>
        <strain evidence="6">JEL0513</strain>
    </source>
</reference>
<feature type="compositionally biased region" description="Polar residues" evidence="4">
    <location>
        <begin position="22"/>
        <end position="35"/>
    </location>
</feature>
<feature type="domain" description="BZIP" evidence="5">
    <location>
        <begin position="33"/>
        <end position="96"/>
    </location>
</feature>
<keyword evidence="7" id="KW-1185">Reference proteome</keyword>
<sequence length="424" mass="48195">MNNATSISITLDAQAGIAIRSNKANTGRPRTTQEAPSHRAARNRESQRALRDRKAKYISNLEETATRLADENTSLKATLETAQRSVQEARQEIENLRKLLSINDSSGDSSITANKCLSCTAERIKSSICMQQVETLEVALNKALEFQNQATNSNHTTPTTTANNPAFDINSLLQSSNSFSPSSVVQNQLLDLMDVSLLSWIPNETPTANSILMTSEELYGPLEVESLRIATIHVTSLRKHPDFVNHIRDLFVAQTKVSDVKEARRILVKFNRALRDLRMKIDFVDYIKLYELYAIYQERNSNHERHFCKLCAPPESVIAKFAARPLKDFPPSVKKMQETLYQIPTLKDSRAIIDQLCNLWVARKDENIDGEAFFYFNHLMYQLEIAARNVEDRMILWQAYDVLWAADHETLDEFLVQVESISIV</sequence>
<dbReference type="Gene3D" id="1.20.5.170">
    <property type="match status" value="1"/>
</dbReference>
<dbReference type="AlphaFoldDB" id="A0AAD5SV92"/>
<name>A0AAD5SV92_9FUNG</name>
<dbReference type="SMART" id="SM00338">
    <property type="entry name" value="BRLZ"/>
    <property type="match status" value="1"/>
</dbReference>
<evidence type="ECO:0000259" key="5">
    <source>
        <dbReference type="PROSITE" id="PS50217"/>
    </source>
</evidence>
<dbReference type="PROSITE" id="PS00036">
    <property type="entry name" value="BZIP_BASIC"/>
    <property type="match status" value="1"/>
</dbReference>
<dbReference type="GO" id="GO:0001228">
    <property type="term" value="F:DNA-binding transcription activator activity, RNA polymerase II-specific"/>
    <property type="evidence" value="ECO:0007669"/>
    <property type="project" value="TreeGrafter"/>
</dbReference>
<dbReference type="Pfam" id="PF00170">
    <property type="entry name" value="bZIP_1"/>
    <property type="match status" value="1"/>
</dbReference>
<evidence type="ECO:0000256" key="1">
    <source>
        <dbReference type="ARBA" id="ARBA00004123"/>
    </source>
</evidence>
<evidence type="ECO:0000313" key="6">
    <source>
        <dbReference type="EMBL" id="KAJ3106561.1"/>
    </source>
</evidence>
<dbReference type="GO" id="GO:0090575">
    <property type="term" value="C:RNA polymerase II transcription regulator complex"/>
    <property type="evidence" value="ECO:0007669"/>
    <property type="project" value="TreeGrafter"/>
</dbReference>
<dbReference type="EMBL" id="JADGJH010001949">
    <property type="protein sequence ID" value="KAJ3106561.1"/>
    <property type="molecule type" value="Genomic_DNA"/>
</dbReference>
<dbReference type="InterPro" id="IPR004827">
    <property type="entry name" value="bZIP"/>
</dbReference>
<dbReference type="PANTHER" id="PTHR40621">
    <property type="entry name" value="TRANSCRIPTION FACTOR KAPC-RELATED"/>
    <property type="match status" value="1"/>
</dbReference>
<comment type="caution">
    <text evidence="6">The sequence shown here is derived from an EMBL/GenBank/DDBJ whole genome shotgun (WGS) entry which is preliminary data.</text>
</comment>
<feature type="coiled-coil region" evidence="3">
    <location>
        <begin position="58"/>
        <end position="99"/>
    </location>
</feature>
<keyword evidence="2" id="KW-0539">Nucleus</keyword>
<dbReference type="Proteomes" id="UP001211907">
    <property type="component" value="Unassembled WGS sequence"/>
</dbReference>
<feature type="region of interest" description="Disordered" evidence="4">
    <location>
        <begin position="21"/>
        <end position="51"/>
    </location>
</feature>
<dbReference type="PROSITE" id="PS50217">
    <property type="entry name" value="BZIP"/>
    <property type="match status" value="1"/>
</dbReference>
<gene>
    <name evidence="6" type="ORF">HK100_003716</name>
</gene>
<dbReference type="GO" id="GO:0000976">
    <property type="term" value="F:transcription cis-regulatory region binding"/>
    <property type="evidence" value="ECO:0007669"/>
    <property type="project" value="InterPro"/>
</dbReference>
<evidence type="ECO:0000256" key="2">
    <source>
        <dbReference type="ARBA" id="ARBA00023242"/>
    </source>
</evidence>
<evidence type="ECO:0000313" key="7">
    <source>
        <dbReference type="Proteomes" id="UP001211907"/>
    </source>
</evidence>
<keyword evidence="3" id="KW-0175">Coiled coil</keyword>